<gene>
    <name evidence="2" type="ORF">GQS65_10795</name>
</gene>
<comment type="caution">
    <text evidence="2">The sequence shown here is derived from an EMBL/GenBank/DDBJ whole genome shotgun (WGS) entry which is preliminary data.</text>
</comment>
<protein>
    <submittedName>
        <fullName evidence="2">Uncharacterized protein</fullName>
    </submittedName>
</protein>
<name>A0A6B0GTC5_9EURY</name>
<dbReference type="AlphaFoldDB" id="A0A6B0GTC5"/>
<proteinExistence type="predicted"/>
<sequence length="147" mass="15356">MSTTDALRERFGAAFGASHDAVTTGVVVAFALVLSVFAAWVLADLLPRVLTFVLGVLGFGGVLYGRASRRAVTATGLYALAALVAAIPVVYELVLALSTAAPLVHLLSVTDLLFVGLFWVVALVPAAVGYRVASGPFLPRFRRAVGR</sequence>
<keyword evidence="1" id="KW-0812">Transmembrane</keyword>
<feature type="transmembrane region" description="Helical" evidence="1">
    <location>
        <begin position="21"/>
        <end position="43"/>
    </location>
</feature>
<evidence type="ECO:0000313" key="2">
    <source>
        <dbReference type="EMBL" id="MWG34968.1"/>
    </source>
</evidence>
<reference evidence="2 3" key="1">
    <citation type="submission" date="2019-12" db="EMBL/GenBank/DDBJ databases">
        <title>Halocatena pleomorpha gen. nov. sp. nov., an extremely halophilic archaeon of family Halobacteriaceae isolated from saltpan soil.</title>
        <authorList>
            <person name="Pal Y."/>
            <person name="Verma A."/>
            <person name="Krishnamurthi S."/>
            <person name="Kumar P."/>
        </authorList>
    </citation>
    <scope>NUCLEOTIDE SEQUENCE [LARGE SCALE GENOMIC DNA]</scope>
    <source>
        <strain evidence="2 3">JCM 16495</strain>
    </source>
</reference>
<evidence type="ECO:0000256" key="1">
    <source>
        <dbReference type="SAM" id="Phobius"/>
    </source>
</evidence>
<keyword evidence="1" id="KW-0472">Membrane</keyword>
<dbReference type="EMBL" id="WSZK01000015">
    <property type="protein sequence ID" value="MWG34968.1"/>
    <property type="molecule type" value="Genomic_DNA"/>
</dbReference>
<dbReference type="Proteomes" id="UP000451471">
    <property type="component" value="Unassembled WGS sequence"/>
</dbReference>
<evidence type="ECO:0000313" key="3">
    <source>
        <dbReference type="Proteomes" id="UP000451471"/>
    </source>
</evidence>
<feature type="transmembrane region" description="Helical" evidence="1">
    <location>
        <begin position="112"/>
        <end position="133"/>
    </location>
</feature>
<feature type="transmembrane region" description="Helical" evidence="1">
    <location>
        <begin position="77"/>
        <end position="100"/>
    </location>
</feature>
<feature type="transmembrane region" description="Helical" evidence="1">
    <location>
        <begin position="49"/>
        <end position="65"/>
    </location>
</feature>
<organism evidence="2 3">
    <name type="scientific">Halomarina oriensis</name>
    <dbReference type="NCBI Taxonomy" id="671145"/>
    <lineage>
        <taxon>Archaea</taxon>
        <taxon>Methanobacteriati</taxon>
        <taxon>Methanobacteriota</taxon>
        <taxon>Stenosarchaea group</taxon>
        <taxon>Halobacteria</taxon>
        <taxon>Halobacteriales</taxon>
        <taxon>Natronomonadaceae</taxon>
        <taxon>Halomarina</taxon>
    </lineage>
</organism>
<keyword evidence="3" id="KW-1185">Reference proteome</keyword>
<accession>A0A6B0GTC5</accession>
<keyword evidence="1" id="KW-1133">Transmembrane helix</keyword>
<dbReference type="RefSeq" id="WP_158204590.1">
    <property type="nucleotide sequence ID" value="NZ_WSZK01000015.1"/>
</dbReference>